<dbReference type="RefSeq" id="WP_036150252.1">
    <property type="nucleotide sequence ID" value="NZ_AVCX01000030.1"/>
</dbReference>
<dbReference type="OrthoDB" id="1697664at2"/>
<dbReference type="eggNOG" id="ENOG5033YB2">
    <property type="taxonomic scope" value="Bacteria"/>
</dbReference>
<dbReference type="Proteomes" id="UP000030437">
    <property type="component" value="Unassembled WGS sequence"/>
</dbReference>
<reference evidence="1 2" key="1">
    <citation type="submission" date="2014-02" db="EMBL/GenBank/DDBJ databases">
        <title>Draft genome sequence of Lysinibacillus odysseyi NBRC 100172.</title>
        <authorList>
            <person name="Zhang F."/>
            <person name="Wang G."/>
            <person name="Zhang L."/>
        </authorList>
    </citation>
    <scope>NUCLEOTIDE SEQUENCE [LARGE SCALE GENOMIC DNA]</scope>
    <source>
        <strain evidence="1 2">NBRC 100172</strain>
    </source>
</reference>
<accession>A0A0A3IWG3</accession>
<keyword evidence="2" id="KW-1185">Reference proteome</keyword>
<dbReference type="AlphaFoldDB" id="A0A0A3IWG3"/>
<organism evidence="1 2">
    <name type="scientific">Lysinibacillus odysseyi 34hs-1 = NBRC 100172</name>
    <dbReference type="NCBI Taxonomy" id="1220589"/>
    <lineage>
        <taxon>Bacteria</taxon>
        <taxon>Bacillati</taxon>
        <taxon>Bacillota</taxon>
        <taxon>Bacilli</taxon>
        <taxon>Bacillales</taxon>
        <taxon>Bacillaceae</taxon>
        <taxon>Lysinibacillus</taxon>
    </lineage>
</organism>
<gene>
    <name evidence="1" type="ORF">CD32_00835</name>
</gene>
<sequence length="117" mass="13625">MEITLTIDGKEIPFKSTGAAVKRYMAQFQRDLLKDIMKMGVANIDFDNMTEEQAIEWMRDHIDFNMFYDVAWVYAKTANPAIPEPFTWLDSFDEFPILDVIEPLQELLIKTIGSKKK</sequence>
<dbReference type="STRING" id="1220589.CD32_00835"/>
<evidence type="ECO:0008006" key="3">
    <source>
        <dbReference type="Google" id="ProtNLM"/>
    </source>
</evidence>
<evidence type="ECO:0000313" key="1">
    <source>
        <dbReference type="EMBL" id="KGR89046.1"/>
    </source>
</evidence>
<evidence type="ECO:0000313" key="2">
    <source>
        <dbReference type="Proteomes" id="UP000030437"/>
    </source>
</evidence>
<name>A0A0A3IWG3_9BACI</name>
<proteinExistence type="predicted"/>
<comment type="caution">
    <text evidence="1">The sequence shown here is derived from an EMBL/GenBank/DDBJ whole genome shotgun (WGS) entry which is preliminary data.</text>
</comment>
<protein>
    <recommendedName>
        <fullName evidence="3">Prophage pi2 protein 40</fullName>
    </recommendedName>
</protein>
<dbReference type="EMBL" id="JPVP01000033">
    <property type="protein sequence ID" value="KGR89046.1"/>
    <property type="molecule type" value="Genomic_DNA"/>
</dbReference>